<dbReference type="Gene3D" id="1.10.520.20">
    <property type="entry name" value="N-terminal domain of the delta subunit of the F1F0-ATP synthase"/>
    <property type="match status" value="1"/>
</dbReference>
<proteinExistence type="inferred from homology"/>
<dbReference type="InterPro" id="IPR000711">
    <property type="entry name" value="ATPase_OSCP/dsu"/>
</dbReference>
<keyword evidence="9" id="KW-1185">Reference proteome</keyword>
<evidence type="ECO:0000256" key="2">
    <source>
        <dbReference type="ARBA" id="ARBA00022448"/>
    </source>
</evidence>
<dbReference type="HAMAP" id="MF_01416">
    <property type="entry name" value="ATP_synth_delta_bact"/>
    <property type="match status" value="1"/>
</dbReference>
<dbReference type="RefSeq" id="WP_084373167.1">
    <property type="nucleotide sequence ID" value="NZ_FWYF01000002.1"/>
</dbReference>
<evidence type="ECO:0000256" key="6">
    <source>
        <dbReference type="ARBA" id="ARBA00023310"/>
    </source>
</evidence>
<accession>A0A1W2GFK0</accession>
<dbReference type="STRING" id="692418.SAMN04488029_2529"/>
<keyword evidence="3 7" id="KW-0375">Hydrogen ion transport</keyword>
<dbReference type="PANTHER" id="PTHR11910">
    <property type="entry name" value="ATP SYNTHASE DELTA CHAIN"/>
    <property type="match status" value="1"/>
</dbReference>
<comment type="function">
    <text evidence="7">This protein is part of the stalk that links CF(0) to CF(1). It either transmits conformational changes from CF(0) to CF(1) or is implicated in proton conduction.</text>
</comment>
<dbReference type="GO" id="GO:0046933">
    <property type="term" value="F:proton-transporting ATP synthase activity, rotational mechanism"/>
    <property type="evidence" value="ECO:0007669"/>
    <property type="project" value="UniProtKB-UniRule"/>
</dbReference>
<evidence type="ECO:0000256" key="1">
    <source>
        <dbReference type="ARBA" id="ARBA00004370"/>
    </source>
</evidence>
<comment type="function">
    <text evidence="7">F(1)F(0) ATP synthase produces ATP from ADP in the presence of a proton or sodium gradient. F-type ATPases consist of two structural domains, F(1) containing the extramembraneous catalytic core and F(0) containing the membrane proton channel, linked together by a central stalk and a peripheral stalk. During catalysis, ATP synthesis in the catalytic domain of F(1) is coupled via a rotary mechanism of the central stalk subunits to proton translocation.</text>
</comment>
<dbReference type="AlphaFoldDB" id="A0A1W2GFK0"/>
<dbReference type="InterPro" id="IPR026015">
    <property type="entry name" value="ATP_synth_OSCP/delta_N_sf"/>
</dbReference>
<dbReference type="PRINTS" id="PR00125">
    <property type="entry name" value="ATPASEDELTA"/>
</dbReference>
<gene>
    <name evidence="7" type="primary">atpH</name>
    <name evidence="8" type="ORF">SAMN04488029_2529</name>
</gene>
<dbReference type="Pfam" id="PF00213">
    <property type="entry name" value="OSCP"/>
    <property type="match status" value="1"/>
</dbReference>
<keyword evidence="7" id="KW-0139">CF(1)</keyword>
<comment type="similarity">
    <text evidence="7">Belongs to the ATPase delta chain family.</text>
</comment>
<evidence type="ECO:0000256" key="7">
    <source>
        <dbReference type="HAMAP-Rule" id="MF_01416"/>
    </source>
</evidence>
<evidence type="ECO:0000256" key="4">
    <source>
        <dbReference type="ARBA" id="ARBA00023065"/>
    </source>
</evidence>
<keyword evidence="6 7" id="KW-0066">ATP synthesis</keyword>
<dbReference type="SUPFAM" id="SSF47928">
    <property type="entry name" value="N-terminal domain of the delta subunit of the F1F0-ATP synthase"/>
    <property type="match status" value="1"/>
</dbReference>
<reference evidence="8 9" key="1">
    <citation type="submission" date="2017-04" db="EMBL/GenBank/DDBJ databases">
        <authorList>
            <person name="Afonso C.L."/>
            <person name="Miller P.J."/>
            <person name="Scott M.A."/>
            <person name="Spackman E."/>
            <person name="Goraichik I."/>
            <person name="Dimitrov K.M."/>
            <person name="Suarez D.L."/>
            <person name="Swayne D.E."/>
        </authorList>
    </citation>
    <scope>NUCLEOTIDE SEQUENCE [LARGE SCALE GENOMIC DNA]</scope>
    <source>
        <strain evidence="8 9">DSM 26133</strain>
    </source>
</reference>
<dbReference type="InterPro" id="IPR020781">
    <property type="entry name" value="ATPase_OSCP/d_CS"/>
</dbReference>
<keyword evidence="7" id="KW-1003">Cell membrane</keyword>
<dbReference type="NCBIfam" id="TIGR01145">
    <property type="entry name" value="ATP_synt_delta"/>
    <property type="match status" value="1"/>
</dbReference>
<evidence type="ECO:0000256" key="5">
    <source>
        <dbReference type="ARBA" id="ARBA00023136"/>
    </source>
</evidence>
<dbReference type="GO" id="GO:0045259">
    <property type="term" value="C:proton-transporting ATP synthase complex"/>
    <property type="evidence" value="ECO:0007669"/>
    <property type="project" value="UniProtKB-KW"/>
</dbReference>
<dbReference type="OrthoDB" id="9802471at2"/>
<evidence type="ECO:0000313" key="9">
    <source>
        <dbReference type="Proteomes" id="UP000192472"/>
    </source>
</evidence>
<protein>
    <recommendedName>
        <fullName evidence="7">ATP synthase subunit delta</fullName>
    </recommendedName>
    <alternativeName>
        <fullName evidence="7">ATP synthase F(1) sector subunit delta</fullName>
    </alternativeName>
    <alternativeName>
        <fullName evidence="7">F-type ATPase subunit delta</fullName>
        <shortName evidence="7">F-ATPase subunit delta</shortName>
    </alternativeName>
</protein>
<name>A0A1W2GFK0_REIFA</name>
<evidence type="ECO:0000256" key="3">
    <source>
        <dbReference type="ARBA" id="ARBA00022781"/>
    </source>
</evidence>
<organism evidence="8 9">
    <name type="scientific">Reichenbachiella faecimaris</name>
    <dbReference type="NCBI Taxonomy" id="692418"/>
    <lineage>
        <taxon>Bacteria</taxon>
        <taxon>Pseudomonadati</taxon>
        <taxon>Bacteroidota</taxon>
        <taxon>Cytophagia</taxon>
        <taxon>Cytophagales</taxon>
        <taxon>Reichenbachiellaceae</taxon>
        <taxon>Reichenbachiella</taxon>
    </lineage>
</organism>
<keyword evidence="5 7" id="KW-0472">Membrane</keyword>
<sequence length="185" mass="20876">MSEFRIASRYAKSLLELAEEKKCLDEVVADMEQFAAVCKDNHDLVLMLKNPIIGHYKKLAILKEIFKGKVNDLTMAIFEILAKKNREMYLPEVAAAFKAQYYTFKGIVESTVTTVHPISDAVRKEISAIVKKITNSEVVLTEKTNPDLIGGFVLKIGDKQIDDSVSGKLKELRLQFVDKGYQSKM</sequence>
<keyword evidence="2 7" id="KW-0813">Transport</keyword>
<dbReference type="EMBL" id="FWYF01000002">
    <property type="protein sequence ID" value="SMD35449.1"/>
    <property type="molecule type" value="Genomic_DNA"/>
</dbReference>
<dbReference type="Proteomes" id="UP000192472">
    <property type="component" value="Unassembled WGS sequence"/>
</dbReference>
<keyword evidence="4 7" id="KW-0406">Ion transport</keyword>
<comment type="subcellular location">
    <subcellularLocation>
        <location evidence="7">Cell membrane</location>
        <topology evidence="7">Peripheral membrane protein</topology>
    </subcellularLocation>
    <subcellularLocation>
        <location evidence="1">Membrane</location>
    </subcellularLocation>
</comment>
<dbReference type="GO" id="GO:0005886">
    <property type="term" value="C:plasma membrane"/>
    <property type="evidence" value="ECO:0007669"/>
    <property type="project" value="UniProtKB-SubCell"/>
</dbReference>
<evidence type="ECO:0000313" key="8">
    <source>
        <dbReference type="EMBL" id="SMD35449.1"/>
    </source>
</evidence>
<dbReference type="PROSITE" id="PS00389">
    <property type="entry name" value="ATPASE_DELTA"/>
    <property type="match status" value="1"/>
</dbReference>